<dbReference type="AlphaFoldDB" id="A0A368U8S4"/>
<sequence length="235" mass="25185">MLLRKMFTALRGKATETGEAIVDSQSIRIMEQELRDAQKALDGANTELTSIMAQRNRAVREAEEIQSKITEYEVSALAALDKGDEGLAGEVAERISQLESDKSVADANAQQYDQTVASLKSTIAKSKQSIRHVEQQKSHVKATAAAQKAQAAVASKHAGQNASMSSAMASLDRIKEKQAQNAEQMKVAQELEDQESGADLDKRLAQAGINGNGSTSSNDVLARLKAKRQGTASDA</sequence>
<comment type="caution">
    <text evidence="4">The sequence shown here is derived from an EMBL/GenBank/DDBJ whole genome shotgun (WGS) entry which is preliminary data.</text>
</comment>
<dbReference type="OrthoDB" id="8844617at2"/>
<protein>
    <submittedName>
        <fullName evidence="4">PspA/IM30 family protein</fullName>
    </submittedName>
</protein>
<dbReference type="InterPro" id="IPR007157">
    <property type="entry name" value="PspA_VIPP1"/>
</dbReference>
<evidence type="ECO:0000256" key="1">
    <source>
        <dbReference type="ARBA" id="ARBA00043985"/>
    </source>
</evidence>
<dbReference type="RefSeq" id="WP_114484907.1">
    <property type="nucleotide sequence ID" value="NZ_CBCSHM010000005.1"/>
</dbReference>
<evidence type="ECO:0000256" key="2">
    <source>
        <dbReference type="SAM" id="Coils"/>
    </source>
</evidence>
<accession>A0A368U8S4</accession>
<dbReference type="PANTHER" id="PTHR31088">
    <property type="entry name" value="MEMBRANE-ASSOCIATED PROTEIN VIPP1, CHLOROPLASTIC"/>
    <property type="match status" value="1"/>
</dbReference>
<reference evidence="4 5" key="1">
    <citation type="submission" date="2018-07" db="EMBL/GenBank/DDBJ databases">
        <title>Halomonas rutogse sp. nov., isolated from Lake TangqianCo on Tibetan Plateau.</title>
        <authorList>
            <person name="Lu H."/>
            <person name="Xing P."/>
            <person name="Wu Q."/>
        </authorList>
    </citation>
    <scope>NUCLEOTIDE SEQUENCE [LARGE SCALE GENOMIC DNA]</scope>
    <source>
        <strain evidence="4 5">TQ8S</strain>
    </source>
</reference>
<keyword evidence="2" id="KW-0175">Coiled coil</keyword>
<evidence type="ECO:0000313" key="4">
    <source>
        <dbReference type="EMBL" id="RCV93579.1"/>
    </source>
</evidence>
<feature type="region of interest" description="Disordered" evidence="3">
    <location>
        <begin position="177"/>
        <end position="235"/>
    </location>
</feature>
<dbReference type="EMBL" id="QPIJ01000001">
    <property type="protein sequence ID" value="RCV93579.1"/>
    <property type="molecule type" value="Genomic_DNA"/>
</dbReference>
<evidence type="ECO:0000256" key="3">
    <source>
        <dbReference type="SAM" id="MobiDB-lite"/>
    </source>
</evidence>
<comment type="similarity">
    <text evidence="1">Belongs to the PspA/Vipp/IM30 family.</text>
</comment>
<proteinExistence type="inferred from homology"/>
<organism evidence="4 5">
    <name type="scientific">Vreelandella rituensis</name>
    <dbReference type="NCBI Taxonomy" id="2282306"/>
    <lineage>
        <taxon>Bacteria</taxon>
        <taxon>Pseudomonadati</taxon>
        <taxon>Pseudomonadota</taxon>
        <taxon>Gammaproteobacteria</taxon>
        <taxon>Oceanospirillales</taxon>
        <taxon>Halomonadaceae</taxon>
        <taxon>Vreelandella</taxon>
    </lineage>
</organism>
<evidence type="ECO:0000313" key="5">
    <source>
        <dbReference type="Proteomes" id="UP000253204"/>
    </source>
</evidence>
<name>A0A368U8S4_9GAMM</name>
<gene>
    <name evidence="4" type="ORF">DU506_00040</name>
</gene>
<dbReference type="PANTHER" id="PTHR31088:SF9">
    <property type="entry name" value="PHAGE SHOCK PROTEIN A"/>
    <property type="match status" value="1"/>
</dbReference>
<dbReference type="Pfam" id="PF04012">
    <property type="entry name" value="PspA_IM30"/>
    <property type="match status" value="1"/>
</dbReference>
<keyword evidence="5" id="KW-1185">Reference proteome</keyword>
<dbReference type="Proteomes" id="UP000253204">
    <property type="component" value="Unassembled WGS sequence"/>
</dbReference>
<feature type="coiled-coil region" evidence="2">
    <location>
        <begin position="27"/>
        <end position="75"/>
    </location>
</feature>